<feature type="region of interest" description="Disordered" evidence="5">
    <location>
        <begin position="1"/>
        <end position="78"/>
    </location>
</feature>
<dbReference type="PANTHER" id="PTHR13484">
    <property type="entry name" value="FIP1-LIKE 1 PROTEIN"/>
    <property type="match status" value="1"/>
</dbReference>
<evidence type="ECO:0000256" key="2">
    <source>
        <dbReference type="ARBA" id="ARBA00007459"/>
    </source>
</evidence>
<feature type="region of interest" description="Disordered" evidence="5">
    <location>
        <begin position="238"/>
        <end position="333"/>
    </location>
</feature>
<dbReference type="InterPro" id="IPR051187">
    <property type="entry name" value="Pre-mRNA_3'-end_processing_reg"/>
</dbReference>
<feature type="compositionally biased region" description="Basic and acidic residues" evidence="5">
    <location>
        <begin position="1"/>
        <end position="15"/>
    </location>
</feature>
<name>A0AAV2S2Q7_MEGNR</name>
<keyword evidence="8" id="KW-1185">Reference proteome</keyword>
<dbReference type="EMBL" id="CAXKWB010039121">
    <property type="protein sequence ID" value="CAL4152695.1"/>
    <property type="molecule type" value="Genomic_DNA"/>
</dbReference>
<dbReference type="GO" id="GO:0006397">
    <property type="term" value="P:mRNA processing"/>
    <property type="evidence" value="ECO:0007669"/>
    <property type="project" value="UniProtKB-KW"/>
</dbReference>
<sequence length="333" mass="36221">IHDAEKDNEKEKDAEDDKPDDDDDDEDSDSDEDGMAITIGPLKKQTDVIQAPTTHPQKFQPKAAPTAGLKDEDFTTGGKVNGVPVAEFKMDDFEDKPWRKPGADLSDYFNYGFNEETWFKYCERQKKMRISESGAGLSGLGIGVGSNKPSYQTFSRLSRKDCEFDKYQTPPYYGGARVRTHARTHAKSTRKYAIILMEQGGTGLGKDASKVMTADRREYSNKIVGNQGGGGYDDNMDFGGNPYGNPYAPPPDPYGNPYGGGGGGFNDQGWSGGEWEHGGGPPGGMPPGPPPPILPPVSGPPMYFNNEDSMGAHSIGDHGGPGDLDRQRYIYSR</sequence>
<gene>
    <name evidence="7" type="ORF">MNOR_LOCUS31034</name>
</gene>
<feature type="compositionally biased region" description="Basic and acidic residues" evidence="5">
    <location>
        <begin position="323"/>
        <end position="333"/>
    </location>
</feature>
<dbReference type="Pfam" id="PF05182">
    <property type="entry name" value="Fip1"/>
    <property type="match status" value="1"/>
</dbReference>
<evidence type="ECO:0000259" key="6">
    <source>
        <dbReference type="Pfam" id="PF05182"/>
    </source>
</evidence>
<organism evidence="7 8">
    <name type="scientific">Meganyctiphanes norvegica</name>
    <name type="common">Northern krill</name>
    <name type="synonym">Thysanopoda norvegica</name>
    <dbReference type="NCBI Taxonomy" id="48144"/>
    <lineage>
        <taxon>Eukaryota</taxon>
        <taxon>Metazoa</taxon>
        <taxon>Ecdysozoa</taxon>
        <taxon>Arthropoda</taxon>
        <taxon>Crustacea</taxon>
        <taxon>Multicrustacea</taxon>
        <taxon>Malacostraca</taxon>
        <taxon>Eumalacostraca</taxon>
        <taxon>Eucarida</taxon>
        <taxon>Euphausiacea</taxon>
        <taxon>Euphausiidae</taxon>
        <taxon>Meganyctiphanes</taxon>
    </lineage>
</organism>
<feature type="non-terminal residue" evidence="7">
    <location>
        <position position="333"/>
    </location>
</feature>
<evidence type="ECO:0000313" key="7">
    <source>
        <dbReference type="EMBL" id="CAL4152695.1"/>
    </source>
</evidence>
<reference evidence="7 8" key="1">
    <citation type="submission" date="2024-05" db="EMBL/GenBank/DDBJ databases">
        <authorList>
            <person name="Wallberg A."/>
        </authorList>
    </citation>
    <scope>NUCLEOTIDE SEQUENCE [LARGE SCALE GENOMIC DNA]</scope>
</reference>
<feature type="compositionally biased region" description="Acidic residues" evidence="5">
    <location>
        <begin position="16"/>
        <end position="34"/>
    </location>
</feature>
<protein>
    <recommendedName>
        <fullName evidence="6">Pre-mRNA polyadenylation factor Fip1 domain-containing protein</fullName>
    </recommendedName>
</protein>
<evidence type="ECO:0000256" key="4">
    <source>
        <dbReference type="ARBA" id="ARBA00023242"/>
    </source>
</evidence>
<evidence type="ECO:0000256" key="5">
    <source>
        <dbReference type="SAM" id="MobiDB-lite"/>
    </source>
</evidence>
<comment type="similarity">
    <text evidence="2">Belongs to the FIP1 family.</text>
</comment>
<dbReference type="PANTHER" id="PTHR13484:SF0">
    <property type="entry name" value="PRE-MRNA 3'-END-PROCESSING FACTOR FIP1"/>
    <property type="match status" value="1"/>
</dbReference>
<dbReference type="Proteomes" id="UP001497623">
    <property type="component" value="Unassembled WGS sequence"/>
</dbReference>
<comment type="caution">
    <text evidence="7">The sequence shown here is derived from an EMBL/GenBank/DDBJ whole genome shotgun (WGS) entry which is preliminary data.</text>
</comment>
<dbReference type="AlphaFoldDB" id="A0AAV2S2Q7"/>
<feature type="compositionally biased region" description="Pro residues" evidence="5">
    <location>
        <begin position="283"/>
        <end position="299"/>
    </location>
</feature>
<evidence type="ECO:0000256" key="1">
    <source>
        <dbReference type="ARBA" id="ARBA00004123"/>
    </source>
</evidence>
<comment type="subcellular location">
    <subcellularLocation>
        <location evidence="1">Nucleus</location>
    </subcellularLocation>
</comment>
<proteinExistence type="inferred from homology"/>
<keyword evidence="3" id="KW-0507">mRNA processing</keyword>
<feature type="compositionally biased region" description="Polar residues" evidence="5">
    <location>
        <begin position="47"/>
        <end position="57"/>
    </location>
</feature>
<feature type="non-terminal residue" evidence="7">
    <location>
        <position position="1"/>
    </location>
</feature>
<feature type="compositionally biased region" description="Gly residues" evidence="5">
    <location>
        <begin position="257"/>
        <end position="282"/>
    </location>
</feature>
<feature type="domain" description="Pre-mRNA polyadenylation factor Fip1" evidence="6">
    <location>
        <begin position="88"/>
        <end position="129"/>
    </location>
</feature>
<dbReference type="GO" id="GO:0005847">
    <property type="term" value="C:mRNA cleavage and polyadenylation specificity factor complex"/>
    <property type="evidence" value="ECO:0007669"/>
    <property type="project" value="TreeGrafter"/>
</dbReference>
<dbReference type="InterPro" id="IPR007854">
    <property type="entry name" value="Fip1_dom"/>
</dbReference>
<evidence type="ECO:0000313" key="8">
    <source>
        <dbReference type="Proteomes" id="UP001497623"/>
    </source>
</evidence>
<accession>A0AAV2S2Q7</accession>
<keyword evidence="4" id="KW-0539">Nucleus</keyword>
<evidence type="ECO:0000256" key="3">
    <source>
        <dbReference type="ARBA" id="ARBA00022664"/>
    </source>
</evidence>